<comment type="subcellular location">
    <subcellularLocation>
        <location evidence="1">Membrane</location>
        <topology evidence="1">Single-pass type I membrane protein</topology>
    </subcellularLocation>
</comment>
<evidence type="ECO:0000256" key="2">
    <source>
        <dbReference type="ARBA" id="ARBA00022527"/>
    </source>
</evidence>
<proteinExistence type="predicted"/>
<dbReference type="Pfam" id="PF08488">
    <property type="entry name" value="WAK"/>
    <property type="match status" value="1"/>
</dbReference>
<keyword evidence="2" id="KW-0418">Kinase</keyword>
<sequence>MGVIDSCSMVILTMITVWLLFTPFIAGDGKAVTPSMPLVIASHCSDKCGNVSIPYPFGIEDGCYLEQPDITPFPSFKINCSHHHNSLPTIFGTNFGILNISVKEGDFHSKLPVSYYCYNQSGYVNSWMTWFNLVTFTLSSTKNILVAIGCDTYATFSGVRGDKEYGTGCMTKCVEPEDVIDGECTGVGCCQASIPGGINNVTVYLDSFNNHSSVYTFNPCNVAFQVAKDVFTFNRRYLSHDMEYYQGLALPVEYN</sequence>
<evidence type="ECO:0000256" key="4">
    <source>
        <dbReference type="ARBA" id="ARBA00022729"/>
    </source>
</evidence>
<dbReference type="EnsemblPlants" id="AUR62002346-RA">
    <property type="protein sequence ID" value="AUR62002346-RA:cds"/>
    <property type="gene ID" value="AUR62002346"/>
</dbReference>
<dbReference type="InterPro" id="IPR013695">
    <property type="entry name" value="WAK"/>
</dbReference>
<dbReference type="Proteomes" id="UP000596660">
    <property type="component" value="Unplaced"/>
</dbReference>
<name>A0A803KTI8_CHEQI</name>
<dbReference type="AlphaFoldDB" id="A0A803KTI8"/>
<evidence type="ECO:0000313" key="11">
    <source>
        <dbReference type="Proteomes" id="UP000596660"/>
    </source>
</evidence>
<reference evidence="10" key="2">
    <citation type="submission" date="2021-03" db="UniProtKB">
        <authorList>
            <consortium name="EnsemblPlants"/>
        </authorList>
    </citation>
    <scope>IDENTIFICATION</scope>
</reference>
<dbReference type="GO" id="GO:0016020">
    <property type="term" value="C:membrane"/>
    <property type="evidence" value="ECO:0007669"/>
    <property type="project" value="UniProtKB-SubCell"/>
</dbReference>
<evidence type="ECO:0000256" key="6">
    <source>
        <dbReference type="ARBA" id="ARBA00023180"/>
    </source>
</evidence>
<evidence type="ECO:0008006" key="12">
    <source>
        <dbReference type="Google" id="ProtNLM"/>
    </source>
</evidence>
<organism evidence="10 11">
    <name type="scientific">Chenopodium quinoa</name>
    <name type="common">Quinoa</name>
    <dbReference type="NCBI Taxonomy" id="63459"/>
    <lineage>
        <taxon>Eukaryota</taxon>
        <taxon>Viridiplantae</taxon>
        <taxon>Streptophyta</taxon>
        <taxon>Embryophyta</taxon>
        <taxon>Tracheophyta</taxon>
        <taxon>Spermatophyta</taxon>
        <taxon>Magnoliopsida</taxon>
        <taxon>eudicotyledons</taxon>
        <taxon>Gunneridae</taxon>
        <taxon>Pentapetalae</taxon>
        <taxon>Caryophyllales</taxon>
        <taxon>Chenopodiaceae</taxon>
        <taxon>Chenopodioideae</taxon>
        <taxon>Atripliceae</taxon>
        <taxon>Chenopodium</taxon>
    </lineage>
</organism>
<dbReference type="Gramene" id="AUR62002346-RA">
    <property type="protein sequence ID" value="AUR62002346-RA:cds"/>
    <property type="gene ID" value="AUR62002346"/>
</dbReference>
<dbReference type="InterPro" id="IPR025287">
    <property type="entry name" value="WAK_GUB"/>
</dbReference>
<evidence type="ECO:0000256" key="5">
    <source>
        <dbReference type="ARBA" id="ARBA00023157"/>
    </source>
</evidence>
<feature type="domain" description="Wall-associated receptor kinase galacturonan-binding" evidence="9">
    <location>
        <begin position="44"/>
        <end position="105"/>
    </location>
</feature>
<protein>
    <recommendedName>
        <fullName evidence="12">Wall-associated receptor kinase galacturonan-binding domain-containing protein</fullName>
    </recommendedName>
</protein>
<keyword evidence="11" id="KW-1185">Reference proteome</keyword>
<dbReference type="PANTHER" id="PTHR33491">
    <property type="entry name" value="OSJNBA0016N04.9 PROTEIN"/>
    <property type="match status" value="1"/>
</dbReference>
<evidence type="ECO:0000313" key="10">
    <source>
        <dbReference type="EnsemblPlants" id="AUR62002346-RA:cds"/>
    </source>
</evidence>
<feature type="domain" description="Wall-associated receptor kinase" evidence="8">
    <location>
        <begin position="183"/>
        <end position="231"/>
    </location>
</feature>
<dbReference type="GO" id="GO:0004674">
    <property type="term" value="F:protein serine/threonine kinase activity"/>
    <property type="evidence" value="ECO:0007669"/>
    <property type="project" value="UniProtKB-KW"/>
</dbReference>
<keyword evidence="3" id="KW-0808">Transferase</keyword>
<reference evidence="10" key="1">
    <citation type="journal article" date="2017" name="Nature">
        <title>The genome of Chenopodium quinoa.</title>
        <authorList>
            <person name="Jarvis D.E."/>
            <person name="Ho Y.S."/>
            <person name="Lightfoot D.J."/>
            <person name="Schmoeckel S.M."/>
            <person name="Li B."/>
            <person name="Borm T.J.A."/>
            <person name="Ohyanagi H."/>
            <person name="Mineta K."/>
            <person name="Michell C.T."/>
            <person name="Saber N."/>
            <person name="Kharbatia N.M."/>
            <person name="Rupper R.R."/>
            <person name="Sharp A.R."/>
            <person name="Dally N."/>
            <person name="Boughton B.A."/>
            <person name="Woo Y.H."/>
            <person name="Gao G."/>
            <person name="Schijlen E.G.W.M."/>
            <person name="Guo X."/>
            <person name="Momin A.A."/>
            <person name="Negrao S."/>
            <person name="Al-Babili S."/>
            <person name="Gehring C."/>
            <person name="Roessner U."/>
            <person name="Jung C."/>
            <person name="Murphy K."/>
            <person name="Arold S.T."/>
            <person name="Gojobori T."/>
            <person name="van der Linden C.G."/>
            <person name="van Loo E.N."/>
            <person name="Jellen E.N."/>
            <person name="Maughan P.J."/>
            <person name="Tester M."/>
        </authorList>
    </citation>
    <scope>NUCLEOTIDE SEQUENCE [LARGE SCALE GENOMIC DNA]</scope>
    <source>
        <strain evidence="10">cv. PI 614886</strain>
    </source>
</reference>
<keyword evidence="5" id="KW-1015">Disulfide bond</keyword>
<keyword evidence="6" id="KW-0325">Glycoprotein</keyword>
<accession>A0A803KTI8</accession>
<evidence type="ECO:0000259" key="9">
    <source>
        <dbReference type="Pfam" id="PF13947"/>
    </source>
</evidence>
<evidence type="ECO:0000259" key="8">
    <source>
        <dbReference type="Pfam" id="PF08488"/>
    </source>
</evidence>
<dbReference type="OMA" id="ETCKAAQ"/>
<feature type="chain" id="PRO_5030888615" description="Wall-associated receptor kinase galacturonan-binding domain-containing protein" evidence="7">
    <location>
        <begin position="28"/>
        <end position="255"/>
    </location>
</feature>
<evidence type="ECO:0000256" key="3">
    <source>
        <dbReference type="ARBA" id="ARBA00022679"/>
    </source>
</evidence>
<feature type="signal peptide" evidence="7">
    <location>
        <begin position="1"/>
        <end position="27"/>
    </location>
</feature>
<keyword evidence="2" id="KW-0723">Serine/threonine-protein kinase</keyword>
<evidence type="ECO:0000256" key="7">
    <source>
        <dbReference type="SAM" id="SignalP"/>
    </source>
</evidence>
<dbReference type="GO" id="GO:0030247">
    <property type="term" value="F:polysaccharide binding"/>
    <property type="evidence" value="ECO:0007669"/>
    <property type="project" value="InterPro"/>
</dbReference>
<keyword evidence="4 7" id="KW-0732">Signal</keyword>
<dbReference type="Pfam" id="PF13947">
    <property type="entry name" value="GUB_WAK_bind"/>
    <property type="match status" value="1"/>
</dbReference>
<evidence type="ECO:0000256" key="1">
    <source>
        <dbReference type="ARBA" id="ARBA00004479"/>
    </source>
</evidence>